<dbReference type="Proteomes" id="UP001165205">
    <property type="component" value="Unassembled WGS sequence"/>
</dbReference>
<evidence type="ECO:0000256" key="7">
    <source>
        <dbReference type="SAM" id="MobiDB-lite"/>
    </source>
</evidence>
<evidence type="ECO:0000256" key="5">
    <source>
        <dbReference type="PIRSR" id="PIRSR622684-1"/>
    </source>
</evidence>
<evidence type="ECO:0000259" key="8">
    <source>
        <dbReference type="PROSITE" id="PS50203"/>
    </source>
</evidence>
<name>A0AAN5C459_ASPOZ</name>
<accession>A0AAN5C459</accession>
<dbReference type="PANTHER" id="PTHR10183">
    <property type="entry name" value="CALPAIN"/>
    <property type="match status" value="1"/>
</dbReference>
<keyword evidence="3" id="KW-0378">Hydrolase</keyword>
<dbReference type="Pfam" id="PF00648">
    <property type="entry name" value="Peptidase_C2"/>
    <property type="match status" value="2"/>
</dbReference>
<reference evidence="9" key="1">
    <citation type="submission" date="2023-04" db="EMBL/GenBank/DDBJ databases">
        <title>Aspergillus oryzae NBRC 4228.</title>
        <authorList>
            <person name="Ichikawa N."/>
            <person name="Sato H."/>
            <person name="Tonouchi N."/>
        </authorList>
    </citation>
    <scope>NUCLEOTIDE SEQUENCE</scope>
    <source>
        <strain evidence="9">NBRC 4228</strain>
    </source>
</reference>
<proteinExistence type="inferred from homology"/>
<keyword evidence="2" id="KW-0645">Protease</keyword>
<comment type="caution">
    <text evidence="6">Lacks conserved residue(s) required for the propagation of feature annotation.</text>
</comment>
<dbReference type="InterPro" id="IPR038765">
    <property type="entry name" value="Papain-like_cys_pep_sf"/>
</dbReference>
<dbReference type="EMBL" id="BSYA01000227">
    <property type="protein sequence ID" value="GMG37160.1"/>
    <property type="molecule type" value="Genomic_DNA"/>
</dbReference>
<dbReference type="GO" id="GO:0006508">
    <property type="term" value="P:proteolysis"/>
    <property type="evidence" value="ECO:0007669"/>
    <property type="project" value="UniProtKB-KW"/>
</dbReference>
<protein>
    <submittedName>
        <fullName evidence="9">Unnamed protein product</fullName>
    </submittedName>
</protein>
<comment type="similarity">
    <text evidence="1">Belongs to the peptidase C2 family.</text>
</comment>
<dbReference type="GO" id="GO:0004198">
    <property type="term" value="F:calcium-dependent cysteine-type endopeptidase activity"/>
    <property type="evidence" value="ECO:0007669"/>
    <property type="project" value="InterPro"/>
</dbReference>
<evidence type="ECO:0000256" key="3">
    <source>
        <dbReference type="ARBA" id="ARBA00022801"/>
    </source>
</evidence>
<dbReference type="InterPro" id="IPR001300">
    <property type="entry name" value="Peptidase_C2_calpain_cat"/>
</dbReference>
<dbReference type="AlphaFoldDB" id="A0AAN5C459"/>
<keyword evidence="4" id="KW-0788">Thiol protease</keyword>
<feature type="active site" evidence="5">
    <location>
        <position position="78"/>
    </location>
</feature>
<evidence type="ECO:0000313" key="9">
    <source>
        <dbReference type="EMBL" id="GMG37160.1"/>
    </source>
</evidence>
<feature type="active site" evidence="5">
    <location>
        <position position="273"/>
    </location>
</feature>
<dbReference type="SMART" id="SM00230">
    <property type="entry name" value="CysPc"/>
    <property type="match status" value="1"/>
</dbReference>
<dbReference type="PROSITE" id="PS50203">
    <property type="entry name" value="CALPAIN_CAT"/>
    <property type="match status" value="1"/>
</dbReference>
<feature type="domain" description="Calpain catalytic" evidence="8">
    <location>
        <begin position="53"/>
        <end position="292"/>
    </location>
</feature>
<dbReference type="PANTHER" id="PTHR10183:SF379">
    <property type="entry name" value="CALPAIN-5"/>
    <property type="match status" value="1"/>
</dbReference>
<sequence>MDHDDDLTDMVFTPPLSTRSGGRKRRASQTPQETLRQFWNQFNSKFPGRVYTEIFEKPRFFVNGPTASDVRQGRDGDCWFMAALCTMGNKQGLIEQICVARDEKIGVYGFVFYRAADYDESVDERPIWDDINRADTEEEYRKVWQTGSRALYFARCVDENETWLPLLEKAYAKAHGDFSAIEGGFVGSVLPLPIQGVYWQLTLHREAIEDLTGGVTSEILSSSILDKDRFWKEELMKVNKEFLFGCGTGLYSNWLDPKYRGPPRDRKGISENHSYSIMDAKEIDGERLLRLRYVDPRMRQCITS</sequence>
<evidence type="ECO:0000256" key="1">
    <source>
        <dbReference type="ARBA" id="ARBA00007623"/>
    </source>
</evidence>
<evidence type="ECO:0000256" key="6">
    <source>
        <dbReference type="PROSITE-ProRule" id="PRU00239"/>
    </source>
</evidence>
<dbReference type="Gene3D" id="3.90.70.10">
    <property type="entry name" value="Cysteine proteinases"/>
    <property type="match status" value="1"/>
</dbReference>
<dbReference type="SUPFAM" id="SSF54001">
    <property type="entry name" value="Cysteine proteinases"/>
    <property type="match status" value="1"/>
</dbReference>
<dbReference type="PRINTS" id="PR00704">
    <property type="entry name" value="CALPAIN"/>
</dbReference>
<comment type="caution">
    <text evidence="9">The sequence shown here is derived from an EMBL/GenBank/DDBJ whole genome shotgun (WGS) entry which is preliminary data.</text>
</comment>
<evidence type="ECO:0000256" key="2">
    <source>
        <dbReference type="ARBA" id="ARBA00022670"/>
    </source>
</evidence>
<evidence type="ECO:0000313" key="10">
    <source>
        <dbReference type="Proteomes" id="UP001165205"/>
    </source>
</evidence>
<organism evidence="9 10">
    <name type="scientific">Aspergillus oryzae</name>
    <name type="common">Yellow koji mold</name>
    <dbReference type="NCBI Taxonomy" id="5062"/>
    <lineage>
        <taxon>Eukaryota</taxon>
        <taxon>Fungi</taxon>
        <taxon>Dikarya</taxon>
        <taxon>Ascomycota</taxon>
        <taxon>Pezizomycotina</taxon>
        <taxon>Eurotiomycetes</taxon>
        <taxon>Eurotiomycetidae</taxon>
        <taxon>Eurotiales</taxon>
        <taxon>Aspergillaceae</taxon>
        <taxon>Aspergillus</taxon>
        <taxon>Aspergillus subgen. Circumdati</taxon>
    </lineage>
</organism>
<gene>
    <name evidence="9" type="ORF">Aory04_001207400</name>
</gene>
<evidence type="ECO:0000256" key="4">
    <source>
        <dbReference type="ARBA" id="ARBA00022807"/>
    </source>
</evidence>
<dbReference type="InterPro" id="IPR022684">
    <property type="entry name" value="Calpain_cysteine_protease"/>
</dbReference>
<feature type="region of interest" description="Disordered" evidence="7">
    <location>
        <begin position="1"/>
        <end position="30"/>
    </location>
</feature>